<dbReference type="EMBL" id="JAATLK010000001">
    <property type="protein sequence ID" value="NIZ47323.1"/>
    <property type="molecule type" value="Genomic_DNA"/>
</dbReference>
<accession>A0A968GFK3</accession>
<proteinExistence type="predicted"/>
<feature type="transmembrane region" description="Helical" evidence="1">
    <location>
        <begin position="7"/>
        <end position="27"/>
    </location>
</feature>
<dbReference type="RefSeq" id="WP_167703731.1">
    <property type="nucleotide sequence ID" value="NZ_CP118168.1"/>
</dbReference>
<keyword evidence="1" id="KW-1133">Transmembrane helix</keyword>
<evidence type="ECO:0000313" key="3">
    <source>
        <dbReference type="Proteomes" id="UP000752013"/>
    </source>
</evidence>
<keyword evidence="3" id="KW-1185">Reference proteome</keyword>
<evidence type="ECO:0000313" key="2">
    <source>
        <dbReference type="EMBL" id="NIZ47323.1"/>
    </source>
</evidence>
<comment type="caution">
    <text evidence="2">The sequence shown here is derived from an EMBL/GenBank/DDBJ whole genome shotgun (WGS) entry which is preliminary data.</text>
</comment>
<keyword evidence="1" id="KW-0812">Transmembrane</keyword>
<protein>
    <submittedName>
        <fullName evidence="2">DUF4340 domain-containing protein</fullName>
    </submittedName>
</protein>
<organism evidence="2 3">
    <name type="scientific">Entomospira nematocerorum</name>
    <dbReference type="NCBI Taxonomy" id="2719987"/>
    <lineage>
        <taxon>Bacteria</taxon>
        <taxon>Pseudomonadati</taxon>
        <taxon>Spirochaetota</taxon>
        <taxon>Spirochaetia</taxon>
        <taxon>Spirochaetales</taxon>
        <taxon>Spirochaetaceae</taxon>
        <taxon>Entomospira</taxon>
    </lineage>
</organism>
<evidence type="ECO:0000256" key="1">
    <source>
        <dbReference type="SAM" id="Phobius"/>
    </source>
</evidence>
<dbReference type="Proteomes" id="UP000752013">
    <property type="component" value="Unassembled WGS sequence"/>
</dbReference>
<sequence length="452" mass="52575">MYSPYKRLTIIIVISIMLIITGQIVYYNHHKLEDSNAIWSLYSKGSTMELIPDAKYISSIEIQNYTDKQFFTFKYQDYRWKVDSHTDTPIQQPKIEKLINILQTASITYLSQTEIPDSLKLPPILSITPLGSKALENSTLVISNMNPTRTAHYAYLSDEPKKIFLIDAVSVEILTQPLSQYYDIILPELNTNAIMHLQIVNTHGDIKISKKINNEFFSNYEFAHPFSGYAVSEQTFFSQFLNLWMGRTPISIVNYYEPSVSQERMEETGLDIPQATLSIQHIDGSSFNLAIGLKADDFHFYAKEPYSDDIWLIPSDLANSILYLHPFDWVMKALMLPNISHTASIELHNYSSERVLDWSSSRATEQESRNLYESIISLQYNQSHTNSSILIEDLHPAYKLRWKFKNKEEKYVIFASYDDNYYYVIIDSILTPFLVEQYQIHQLEKAWIVYSR</sequence>
<keyword evidence="1" id="KW-0472">Membrane</keyword>
<gene>
    <name evidence="2" type="ORF">HCT46_05285</name>
</gene>
<dbReference type="AlphaFoldDB" id="A0A968GFK3"/>
<reference evidence="2" key="1">
    <citation type="submission" date="2020-03" db="EMBL/GenBank/DDBJ databases">
        <title>Spirochaetal bacteria isolated from arthropods constitute a novel genus Entomospira genus novum within the order Spirochaetales.</title>
        <authorList>
            <person name="Grana-Miraglia L."/>
            <person name="Sikutova S."/>
            <person name="Fingerle V."/>
            <person name="Sing A."/>
            <person name="Castillo-Ramirez S."/>
            <person name="Margos G."/>
            <person name="Rudolf I."/>
        </authorList>
    </citation>
    <scope>NUCLEOTIDE SEQUENCE</scope>
    <source>
        <strain evidence="2">BR208</strain>
    </source>
</reference>
<name>A0A968GFK3_9SPIO</name>